<dbReference type="RefSeq" id="WP_147013228.1">
    <property type="nucleotide sequence ID" value="NZ_VORB01000002.1"/>
</dbReference>
<dbReference type="Gene3D" id="3.30.1950.10">
    <property type="entry name" value="wza like domain"/>
    <property type="match status" value="1"/>
</dbReference>
<organism evidence="17 18">
    <name type="scientific">Luteibaculum oceani</name>
    <dbReference type="NCBI Taxonomy" id="1294296"/>
    <lineage>
        <taxon>Bacteria</taxon>
        <taxon>Pseudomonadati</taxon>
        <taxon>Bacteroidota</taxon>
        <taxon>Flavobacteriia</taxon>
        <taxon>Flavobacteriales</taxon>
        <taxon>Luteibaculaceae</taxon>
        <taxon>Luteibaculum</taxon>
    </lineage>
</organism>
<proteinExistence type="inferred from homology"/>
<sequence length="258" mass="28784">MRKLLFILPVLLLSSCGINSYILFRDSGKLDMELPEINNSDSYVLSANDVISMRVYNREGFDIIDPEKQQGNNNQMMLQNNNNGRGIGFPYRIEHDGMVNIPALGRVKLAGLTLREAEFRLEELLSQYLKEPFVLLNITNNRVIVSPGAGGSAQVIYLQNTNTTVLEALALAGGITERGNAKKIKLIRKVGTEREVYRIDLSRISGISHADMIVQANDIIYVQPRRDLAREVVKELAPYLSILSSSLVVYSVFVNGVN</sequence>
<evidence type="ECO:0000256" key="14">
    <source>
        <dbReference type="ARBA" id="ARBA00023288"/>
    </source>
</evidence>
<keyword evidence="8" id="KW-0625">Polysaccharide transport</keyword>
<dbReference type="AlphaFoldDB" id="A0A5C6VA13"/>
<accession>A0A5C6VA13</accession>
<evidence type="ECO:0000256" key="13">
    <source>
        <dbReference type="ARBA" id="ARBA00023237"/>
    </source>
</evidence>
<evidence type="ECO:0000259" key="15">
    <source>
        <dbReference type="Pfam" id="PF02563"/>
    </source>
</evidence>
<evidence type="ECO:0000256" key="10">
    <source>
        <dbReference type="ARBA" id="ARBA00023114"/>
    </source>
</evidence>
<dbReference type="PANTHER" id="PTHR33619">
    <property type="entry name" value="POLYSACCHARIDE EXPORT PROTEIN GFCE-RELATED"/>
    <property type="match status" value="1"/>
</dbReference>
<keyword evidence="9" id="KW-0406">Ion transport</keyword>
<dbReference type="PROSITE" id="PS51257">
    <property type="entry name" value="PROKAR_LIPOPROTEIN"/>
    <property type="match status" value="1"/>
</dbReference>
<keyword evidence="7" id="KW-0732">Signal</keyword>
<keyword evidence="6" id="KW-0812">Transmembrane</keyword>
<keyword evidence="11" id="KW-0472">Membrane</keyword>
<evidence type="ECO:0000256" key="5">
    <source>
        <dbReference type="ARBA" id="ARBA00022597"/>
    </source>
</evidence>
<evidence type="ECO:0000259" key="16">
    <source>
        <dbReference type="Pfam" id="PF22461"/>
    </source>
</evidence>
<keyword evidence="4" id="KW-1134">Transmembrane beta strand</keyword>
<evidence type="ECO:0000256" key="9">
    <source>
        <dbReference type="ARBA" id="ARBA00023065"/>
    </source>
</evidence>
<dbReference type="EMBL" id="VORB01000002">
    <property type="protein sequence ID" value="TXC82067.1"/>
    <property type="molecule type" value="Genomic_DNA"/>
</dbReference>
<evidence type="ECO:0000256" key="3">
    <source>
        <dbReference type="ARBA" id="ARBA00022448"/>
    </source>
</evidence>
<dbReference type="Pfam" id="PF22461">
    <property type="entry name" value="SLBB_2"/>
    <property type="match status" value="1"/>
</dbReference>
<keyword evidence="18" id="KW-1185">Reference proteome</keyword>
<gene>
    <name evidence="17" type="ORF">FRX97_02950</name>
</gene>
<comment type="subcellular location">
    <subcellularLocation>
        <location evidence="1">Cell outer membrane</location>
        <topology evidence="1">Multi-pass membrane protein</topology>
    </subcellularLocation>
</comment>
<feature type="domain" description="SLBB" evidence="16">
    <location>
        <begin position="153"/>
        <end position="222"/>
    </location>
</feature>
<evidence type="ECO:0000313" key="17">
    <source>
        <dbReference type="EMBL" id="TXC82067.1"/>
    </source>
</evidence>
<evidence type="ECO:0000256" key="12">
    <source>
        <dbReference type="ARBA" id="ARBA00023139"/>
    </source>
</evidence>
<keyword evidence="14" id="KW-0449">Lipoprotein</keyword>
<dbReference type="GO" id="GO:0009279">
    <property type="term" value="C:cell outer membrane"/>
    <property type="evidence" value="ECO:0007669"/>
    <property type="project" value="UniProtKB-SubCell"/>
</dbReference>
<dbReference type="PANTHER" id="PTHR33619:SF3">
    <property type="entry name" value="POLYSACCHARIDE EXPORT PROTEIN GFCE-RELATED"/>
    <property type="match status" value="1"/>
</dbReference>
<dbReference type="GO" id="GO:0046930">
    <property type="term" value="C:pore complex"/>
    <property type="evidence" value="ECO:0007669"/>
    <property type="project" value="UniProtKB-KW"/>
</dbReference>
<dbReference type="OrthoDB" id="1466931at2"/>
<dbReference type="Pfam" id="PF02563">
    <property type="entry name" value="Poly_export"/>
    <property type="match status" value="1"/>
</dbReference>
<keyword evidence="3" id="KW-0813">Transport</keyword>
<evidence type="ECO:0000313" key="18">
    <source>
        <dbReference type="Proteomes" id="UP000321168"/>
    </source>
</evidence>
<keyword evidence="10" id="KW-0626">Porin</keyword>
<comment type="similarity">
    <text evidence="2">Belongs to the BexD/CtrA/VexA family.</text>
</comment>
<evidence type="ECO:0000256" key="4">
    <source>
        <dbReference type="ARBA" id="ARBA00022452"/>
    </source>
</evidence>
<dbReference type="InterPro" id="IPR049712">
    <property type="entry name" value="Poly_export"/>
</dbReference>
<evidence type="ECO:0000256" key="6">
    <source>
        <dbReference type="ARBA" id="ARBA00022692"/>
    </source>
</evidence>
<evidence type="ECO:0000256" key="2">
    <source>
        <dbReference type="ARBA" id="ARBA00009450"/>
    </source>
</evidence>
<dbReference type="GO" id="GO:0006811">
    <property type="term" value="P:monoatomic ion transport"/>
    <property type="evidence" value="ECO:0007669"/>
    <property type="project" value="UniProtKB-KW"/>
</dbReference>
<dbReference type="GO" id="GO:0015288">
    <property type="term" value="F:porin activity"/>
    <property type="evidence" value="ECO:0007669"/>
    <property type="project" value="UniProtKB-KW"/>
</dbReference>
<dbReference type="Proteomes" id="UP000321168">
    <property type="component" value="Unassembled WGS sequence"/>
</dbReference>
<name>A0A5C6VA13_9FLAO</name>
<evidence type="ECO:0000256" key="7">
    <source>
        <dbReference type="ARBA" id="ARBA00022729"/>
    </source>
</evidence>
<protein>
    <submittedName>
        <fullName evidence="17">Uncharacterized protein</fullName>
    </submittedName>
</protein>
<reference evidence="17 18" key="1">
    <citation type="submission" date="2019-08" db="EMBL/GenBank/DDBJ databases">
        <title>Genome of Luteibaculum oceani JCM 18817.</title>
        <authorList>
            <person name="Bowman J.P."/>
        </authorList>
    </citation>
    <scope>NUCLEOTIDE SEQUENCE [LARGE SCALE GENOMIC DNA]</scope>
    <source>
        <strain evidence="17 18">JCM 18817</strain>
    </source>
</reference>
<feature type="domain" description="Polysaccharide export protein N-terminal" evidence="15">
    <location>
        <begin position="39"/>
        <end position="138"/>
    </location>
</feature>
<comment type="caution">
    <text evidence="17">The sequence shown here is derived from an EMBL/GenBank/DDBJ whole genome shotgun (WGS) entry which is preliminary data.</text>
</comment>
<evidence type="ECO:0000256" key="8">
    <source>
        <dbReference type="ARBA" id="ARBA00023047"/>
    </source>
</evidence>
<keyword evidence="13" id="KW-0998">Cell outer membrane</keyword>
<keyword evidence="12" id="KW-0564">Palmitate</keyword>
<dbReference type="GO" id="GO:0015159">
    <property type="term" value="F:polysaccharide transmembrane transporter activity"/>
    <property type="evidence" value="ECO:0007669"/>
    <property type="project" value="InterPro"/>
</dbReference>
<dbReference type="InterPro" id="IPR054765">
    <property type="entry name" value="SLBB_dom"/>
</dbReference>
<evidence type="ECO:0000256" key="11">
    <source>
        <dbReference type="ARBA" id="ARBA00023136"/>
    </source>
</evidence>
<dbReference type="Gene3D" id="3.10.560.10">
    <property type="entry name" value="Outer membrane lipoprotein wza domain like"/>
    <property type="match status" value="1"/>
</dbReference>
<evidence type="ECO:0000256" key="1">
    <source>
        <dbReference type="ARBA" id="ARBA00004571"/>
    </source>
</evidence>
<dbReference type="InterPro" id="IPR003715">
    <property type="entry name" value="Poly_export_N"/>
</dbReference>
<keyword evidence="5" id="KW-0762">Sugar transport</keyword>